<accession>A0ABY4CFM5</accession>
<reference evidence="2" key="1">
    <citation type="submission" date="2022-03" db="EMBL/GenBank/DDBJ databases">
        <title>Genome Identification and Characterization of new species Bdellovibrio reynosense LBG001 sp. nov. from a Mexico soil sample.</title>
        <authorList>
            <person name="Camilli A."/>
            <person name="Ajao Y."/>
            <person name="Guo X."/>
        </authorList>
    </citation>
    <scope>NUCLEOTIDE SEQUENCE</scope>
    <source>
        <strain evidence="2">LBG001</strain>
    </source>
</reference>
<name>A0ABY4CFM5_9BACT</name>
<keyword evidence="3" id="KW-1185">Reference proteome</keyword>
<evidence type="ECO:0000313" key="3">
    <source>
        <dbReference type="Proteomes" id="UP000830116"/>
    </source>
</evidence>
<dbReference type="RefSeq" id="WP_243540001.1">
    <property type="nucleotide sequence ID" value="NZ_CP093442.1"/>
</dbReference>
<dbReference type="EMBL" id="CP093442">
    <property type="protein sequence ID" value="UOF02476.1"/>
    <property type="molecule type" value="Genomic_DNA"/>
</dbReference>
<organism evidence="2 3">
    <name type="scientific">Bdellovibrio reynosensis</name>
    <dbReference type="NCBI Taxonomy" id="2835041"/>
    <lineage>
        <taxon>Bacteria</taxon>
        <taxon>Pseudomonadati</taxon>
        <taxon>Bdellovibrionota</taxon>
        <taxon>Bdellovibrionia</taxon>
        <taxon>Bdellovibrionales</taxon>
        <taxon>Pseudobdellovibrionaceae</taxon>
        <taxon>Bdellovibrio</taxon>
    </lineage>
</organism>
<evidence type="ECO:0000256" key="1">
    <source>
        <dbReference type="SAM" id="SignalP"/>
    </source>
</evidence>
<evidence type="ECO:0000313" key="2">
    <source>
        <dbReference type="EMBL" id="UOF02476.1"/>
    </source>
</evidence>
<feature type="signal peptide" evidence="1">
    <location>
        <begin position="1"/>
        <end position="23"/>
    </location>
</feature>
<proteinExistence type="predicted"/>
<keyword evidence="1" id="KW-0732">Signal</keyword>
<protein>
    <recommendedName>
        <fullName evidence="4">Lipoprotein</fullName>
    </recommendedName>
</protein>
<dbReference type="PROSITE" id="PS51257">
    <property type="entry name" value="PROKAR_LIPOPROTEIN"/>
    <property type="match status" value="1"/>
</dbReference>
<feature type="chain" id="PRO_5046053690" description="Lipoprotein" evidence="1">
    <location>
        <begin position="24"/>
        <end position="212"/>
    </location>
</feature>
<dbReference type="Proteomes" id="UP000830116">
    <property type="component" value="Chromosome"/>
</dbReference>
<evidence type="ECO:0008006" key="4">
    <source>
        <dbReference type="Google" id="ProtNLM"/>
    </source>
</evidence>
<gene>
    <name evidence="2" type="ORF">MNR06_05870</name>
</gene>
<sequence length="212" mass="22316">MFRNLWVLLLPFALLTSACSLEANIDDLLKTALSSPPKLPAGVSLPTRPISGVVTDAASSDFLLSEAFVGSHGVADGETPLMVVVRLMNSDNTVVAGHVPELEVVSGTGVIKAPCTASDNFGIVLCPLKSSDSGVKKIKYTNLNGFVVEKDLVFDSPVKETTVIGSSGGEMQELTDPRGWKMSGTVGTSYGKVLAEDRGWKLYVGPVSSTLE</sequence>